<keyword evidence="1" id="KW-0732">Signal</keyword>
<reference evidence="2 3" key="1">
    <citation type="submission" date="2019-06" db="EMBL/GenBank/DDBJ databases">
        <title>Genomic Encyclopedia of Type Strains, Phase IV (KMG-V): Genome sequencing to study the core and pangenomes of soil and plant-associated prokaryotes.</title>
        <authorList>
            <person name="Whitman W."/>
        </authorList>
    </citation>
    <scope>NUCLEOTIDE SEQUENCE [LARGE SCALE GENOMIC DNA]</scope>
    <source>
        <strain evidence="2 3">BR 11865</strain>
    </source>
</reference>
<evidence type="ECO:0000256" key="1">
    <source>
        <dbReference type="SAM" id="SignalP"/>
    </source>
</evidence>
<keyword evidence="3" id="KW-1185">Reference proteome</keyword>
<accession>A0A560GDN1</accession>
<proteinExistence type="predicted"/>
<name>A0A560GDN1_9PROT</name>
<organism evidence="2 3">
    <name type="scientific">Nitrospirillum amazonense</name>
    <dbReference type="NCBI Taxonomy" id="28077"/>
    <lineage>
        <taxon>Bacteria</taxon>
        <taxon>Pseudomonadati</taxon>
        <taxon>Pseudomonadota</taxon>
        <taxon>Alphaproteobacteria</taxon>
        <taxon>Rhodospirillales</taxon>
        <taxon>Azospirillaceae</taxon>
        <taxon>Nitrospirillum</taxon>
    </lineage>
</organism>
<comment type="caution">
    <text evidence="2">The sequence shown here is derived from an EMBL/GenBank/DDBJ whole genome shotgun (WGS) entry which is preliminary data.</text>
</comment>
<feature type="signal peptide" evidence="1">
    <location>
        <begin position="1"/>
        <end position="28"/>
    </location>
</feature>
<dbReference type="EMBL" id="VITO01000001">
    <property type="protein sequence ID" value="TWB31921.1"/>
    <property type="molecule type" value="Genomic_DNA"/>
</dbReference>
<evidence type="ECO:0000313" key="3">
    <source>
        <dbReference type="Proteomes" id="UP000316545"/>
    </source>
</evidence>
<evidence type="ECO:0000313" key="2">
    <source>
        <dbReference type="EMBL" id="TWB31921.1"/>
    </source>
</evidence>
<dbReference type="AlphaFoldDB" id="A0A560GDN1"/>
<sequence length="35" mass="3549">MPNRRNARRILAATVALATVSAALTAQAQTADPAG</sequence>
<dbReference type="Proteomes" id="UP000316545">
    <property type="component" value="Unassembled WGS sequence"/>
</dbReference>
<gene>
    <name evidence="2" type="ORF">FBZ88_101293</name>
</gene>
<protein>
    <submittedName>
        <fullName evidence="2">Uncharacterized protein</fullName>
    </submittedName>
</protein>
<feature type="chain" id="PRO_5021774566" evidence="1">
    <location>
        <begin position="29"/>
        <end position="35"/>
    </location>
</feature>